<organism evidence="3 4">
    <name type="scientific">Pelusios castaneus</name>
    <name type="common">West African mud turtle</name>
    <dbReference type="NCBI Taxonomy" id="367368"/>
    <lineage>
        <taxon>Eukaryota</taxon>
        <taxon>Metazoa</taxon>
        <taxon>Chordata</taxon>
        <taxon>Craniata</taxon>
        <taxon>Vertebrata</taxon>
        <taxon>Euteleostomi</taxon>
        <taxon>Archelosauria</taxon>
        <taxon>Testudinata</taxon>
        <taxon>Testudines</taxon>
        <taxon>Pleurodira</taxon>
        <taxon>Pelomedusidae</taxon>
        <taxon>Pelusios</taxon>
    </lineage>
</organism>
<dbReference type="InterPro" id="IPR038269">
    <property type="entry name" value="SCAN_sf"/>
</dbReference>
<feature type="domain" description="SCAN box" evidence="2">
    <location>
        <begin position="28"/>
        <end position="73"/>
    </location>
</feature>
<dbReference type="InterPro" id="IPR050916">
    <property type="entry name" value="SCAN-C2H2_zinc_finger"/>
</dbReference>
<name>A0A8C8VGE0_9SAUR</name>
<keyword evidence="1" id="KW-0539">Nucleus</keyword>
<dbReference type="PANTHER" id="PTHR45935">
    <property type="entry name" value="PROTEIN ZBED8-RELATED"/>
    <property type="match status" value="1"/>
</dbReference>
<evidence type="ECO:0000313" key="4">
    <source>
        <dbReference type="Proteomes" id="UP000694393"/>
    </source>
</evidence>
<evidence type="ECO:0000313" key="3">
    <source>
        <dbReference type="Ensembl" id="ENSPCEP00000006162.1"/>
    </source>
</evidence>
<reference evidence="3" key="1">
    <citation type="submission" date="2025-08" db="UniProtKB">
        <authorList>
            <consortium name="Ensembl"/>
        </authorList>
    </citation>
    <scope>IDENTIFICATION</scope>
</reference>
<keyword evidence="4" id="KW-1185">Reference proteome</keyword>
<protein>
    <recommendedName>
        <fullName evidence="2">SCAN box domain-containing protein</fullName>
    </recommendedName>
</protein>
<dbReference type="SUPFAM" id="SSF47353">
    <property type="entry name" value="Retrovirus capsid dimerization domain-like"/>
    <property type="match status" value="1"/>
</dbReference>
<dbReference type="Proteomes" id="UP000694393">
    <property type="component" value="Unplaced"/>
</dbReference>
<reference evidence="3" key="2">
    <citation type="submission" date="2025-09" db="UniProtKB">
        <authorList>
            <consortium name="Ensembl"/>
        </authorList>
    </citation>
    <scope>IDENTIFICATION</scope>
</reference>
<dbReference type="PANTHER" id="PTHR45935:SF15">
    <property type="entry name" value="SCAN BOX DOMAIN-CONTAINING PROTEIN"/>
    <property type="match status" value="1"/>
</dbReference>
<accession>A0A8C8VGE0</accession>
<evidence type="ECO:0000256" key="1">
    <source>
        <dbReference type="ARBA" id="ARBA00023242"/>
    </source>
</evidence>
<dbReference type="Pfam" id="PF02023">
    <property type="entry name" value="SCAN"/>
    <property type="match status" value="1"/>
</dbReference>
<dbReference type="AlphaFoldDB" id="A0A8C8VGE0"/>
<dbReference type="PROSITE" id="PS50804">
    <property type="entry name" value="SCAN_BOX"/>
    <property type="match status" value="1"/>
</dbReference>
<dbReference type="InterPro" id="IPR003309">
    <property type="entry name" value="SCAN_dom"/>
</dbReference>
<dbReference type="Ensembl" id="ENSPCET00000006392.1">
    <property type="protein sequence ID" value="ENSPCEP00000006162.1"/>
    <property type="gene ID" value="ENSPCEG00000004987.1"/>
</dbReference>
<evidence type="ECO:0000259" key="2">
    <source>
        <dbReference type="PROSITE" id="PS50804"/>
    </source>
</evidence>
<dbReference type="Gene3D" id="1.10.4020.10">
    <property type="entry name" value="DNA breaking-rejoining enzymes"/>
    <property type="match status" value="1"/>
</dbReference>
<proteinExistence type="predicted"/>
<sequence>MGRVPRGQWATLLAPYLTGAPQAAGRTYQPAVWPRVLAQGLKDACCRWLQPEQHTKDELIDLIVLEQFLHVLPSSPCAPPPGRKGIGVVLG</sequence>